<organism evidence="13 14">
    <name type="scientific">Fundulus heteroclitus</name>
    <name type="common">Killifish</name>
    <name type="synonym">Mummichog</name>
    <dbReference type="NCBI Taxonomy" id="8078"/>
    <lineage>
        <taxon>Eukaryota</taxon>
        <taxon>Metazoa</taxon>
        <taxon>Chordata</taxon>
        <taxon>Craniata</taxon>
        <taxon>Vertebrata</taxon>
        <taxon>Euteleostomi</taxon>
        <taxon>Actinopterygii</taxon>
        <taxon>Neopterygii</taxon>
        <taxon>Teleostei</taxon>
        <taxon>Neoteleostei</taxon>
        <taxon>Acanthomorphata</taxon>
        <taxon>Ovalentaria</taxon>
        <taxon>Atherinomorphae</taxon>
        <taxon>Cyprinodontiformes</taxon>
        <taxon>Fundulidae</taxon>
        <taxon>Fundulus</taxon>
    </lineage>
</organism>
<dbReference type="Pfam" id="PF00250">
    <property type="entry name" value="Forkhead"/>
    <property type="match status" value="1"/>
</dbReference>
<evidence type="ECO:0000256" key="8">
    <source>
        <dbReference type="ARBA" id="ARBA00023163"/>
    </source>
</evidence>
<feature type="compositionally biased region" description="Polar residues" evidence="11">
    <location>
        <begin position="130"/>
        <end position="142"/>
    </location>
</feature>
<dbReference type="AlphaFoldDB" id="A0A3Q2NMG4"/>
<feature type="region of interest" description="Disordered" evidence="11">
    <location>
        <begin position="1"/>
        <end position="45"/>
    </location>
</feature>
<feature type="region of interest" description="Disordered" evidence="11">
    <location>
        <begin position="657"/>
        <end position="690"/>
    </location>
</feature>
<dbReference type="Ensembl" id="ENSFHET00000016127.1">
    <property type="protein sequence ID" value="ENSFHEP00000000070.1"/>
    <property type="gene ID" value="ENSFHEG00000023394.1"/>
</dbReference>
<dbReference type="PANTHER" id="PTHR45796:SF1">
    <property type="entry name" value="FORKHEAD BOX PROTEIN P2"/>
    <property type="match status" value="1"/>
</dbReference>
<dbReference type="Pfam" id="PF16159">
    <property type="entry name" value="FOXP-CC"/>
    <property type="match status" value="1"/>
</dbReference>
<evidence type="ECO:0000256" key="1">
    <source>
        <dbReference type="ARBA" id="ARBA00004123"/>
    </source>
</evidence>
<feature type="region of interest" description="Disordered" evidence="11">
    <location>
        <begin position="623"/>
        <end position="642"/>
    </location>
</feature>
<keyword evidence="3" id="KW-0479">Metal-binding</keyword>
<dbReference type="GeneTree" id="ENSGT00940000155480"/>
<keyword evidence="4" id="KW-0863">Zinc-finger</keyword>
<dbReference type="GO" id="GO:0000978">
    <property type="term" value="F:RNA polymerase II cis-regulatory region sequence-specific DNA binding"/>
    <property type="evidence" value="ECO:0007669"/>
    <property type="project" value="TreeGrafter"/>
</dbReference>
<evidence type="ECO:0000313" key="13">
    <source>
        <dbReference type="Ensembl" id="ENSFHEP00000000070.1"/>
    </source>
</evidence>
<dbReference type="InterPro" id="IPR050998">
    <property type="entry name" value="FOXP"/>
</dbReference>
<dbReference type="InterPro" id="IPR030456">
    <property type="entry name" value="TF_fork_head_CS_2"/>
</dbReference>
<feature type="compositionally biased region" description="Acidic residues" evidence="11">
    <location>
        <begin position="674"/>
        <end position="690"/>
    </location>
</feature>
<evidence type="ECO:0000256" key="2">
    <source>
        <dbReference type="ARBA" id="ARBA00022491"/>
    </source>
</evidence>
<feature type="compositionally biased region" description="Low complexity" evidence="11">
    <location>
        <begin position="398"/>
        <end position="410"/>
    </location>
</feature>
<dbReference type="CDD" id="cd20065">
    <property type="entry name" value="FH_FOXP2"/>
    <property type="match status" value="1"/>
</dbReference>
<evidence type="ECO:0000256" key="4">
    <source>
        <dbReference type="ARBA" id="ARBA00022771"/>
    </source>
</evidence>
<feature type="region of interest" description="Disordered" evidence="11">
    <location>
        <begin position="385"/>
        <end position="410"/>
    </location>
</feature>
<reference evidence="13" key="2">
    <citation type="submission" date="2025-09" db="UniProtKB">
        <authorList>
            <consortium name="Ensembl"/>
        </authorList>
    </citation>
    <scope>IDENTIFICATION</scope>
</reference>
<dbReference type="Gene3D" id="1.10.10.10">
    <property type="entry name" value="Winged helix-like DNA-binding domain superfamily/Winged helix DNA-binding domain"/>
    <property type="match status" value="1"/>
</dbReference>
<dbReference type="FunFam" id="1.10.10.10:FF:000010">
    <property type="entry name" value="Forkhead box P2 isoform B"/>
    <property type="match status" value="1"/>
</dbReference>
<dbReference type="GO" id="GO:0008270">
    <property type="term" value="F:zinc ion binding"/>
    <property type="evidence" value="ECO:0007669"/>
    <property type="project" value="UniProtKB-KW"/>
</dbReference>
<dbReference type="InterPro" id="IPR036388">
    <property type="entry name" value="WH-like_DNA-bd_sf"/>
</dbReference>
<evidence type="ECO:0000256" key="3">
    <source>
        <dbReference type="ARBA" id="ARBA00022723"/>
    </source>
</evidence>
<name>A0A3Q2NMG4_FUNHE</name>
<dbReference type="GO" id="GO:0001227">
    <property type="term" value="F:DNA-binding transcription repressor activity, RNA polymerase II-specific"/>
    <property type="evidence" value="ECO:0007669"/>
    <property type="project" value="TreeGrafter"/>
</dbReference>
<dbReference type="InterPro" id="IPR032354">
    <property type="entry name" value="FOXP-CC"/>
</dbReference>
<reference evidence="13" key="1">
    <citation type="submission" date="2025-08" db="UniProtKB">
        <authorList>
            <consortium name="Ensembl"/>
        </authorList>
    </citation>
    <scope>IDENTIFICATION</scope>
</reference>
<sequence>MMQESATETISNSSMSQNGMSTLSSSQLEAGSRDGRSSAGDTSSEVSTVELLHLQQQQALQAARQLLLQQPGSGLKSPKSQDKQRPLQVPVSVAMMSPQVITPQQMQQILQQQVLSPQQLQPPSPALSAVNSTVISTPSSSPQQQQQQQQQQLAAQQLVFQQQLLQMQQLQQQQHLLNMQRQGLLSLPGPAPGQAALPGQNLPPPGGLSPAELQQLWKDVTGGGGGGGHAMEDNGIKHNNSGDLSTNNSTSTTSSSNPAKASPPISHHSITNGQSPILNHRRDSLHEESGRTHPLYGHGVCKWPGCENVCEDFGQFLKHLNSEHALDDRSTAQCRVQMQVVQQLEIQLSKERERLQAMMTHLHMRPSEPKSSPKPLNLVSSVTMSKNLPSASPPNLPQTPTTPTAPITPMAAMPQVPSVLGGANVPSMGAMRRRHSDKYSMPLSSEIAPNYEFYKNADVRPPFTYATLIRQAIMDSADMQLTLNEIYSWFTRTFAYFRRNAATWKNAVRHNLSLHKCFVRVENVKGAVWTVDEVEYQKRRSQKITGSPSLVKNLPSSLGYGTALNASLQAALAETSLPLLGTPGLMSSATGPMGGSCHGLPPGTLSGSPPTMLQSAHEELNGSLDHLDTNGHSSPGYSPPVHMPPVHVKEEPLNMDDDDCPMSLVTTANHSPELDDDRELEEGNLSEDLE</sequence>
<dbReference type="Gene3D" id="1.20.5.340">
    <property type="match status" value="1"/>
</dbReference>
<dbReference type="GO" id="GO:0005634">
    <property type="term" value="C:nucleus"/>
    <property type="evidence" value="ECO:0007669"/>
    <property type="project" value="UniProtKB-SubCell"/>
</dbReference>
<dbReference type="SMART" id="SM00339">
    <property type="entry name" value="FH"/>
    <property type="match status" value="1"/>
</dbReference>
<dbReference type="PRINTS" id="PR00053">
    <property type="entry name" value="FORKHEAD"/>
</dbReference>
<proteinExistence type="predicted"/>
<keyword evidence="9 10" id="KW-0539">Nucleus</keyword>
<dbReference type="InterPro" id="IPR001766">
    <property type="entry name" value="Fork_head_dom"/>
</dbReference>
<dbReference type="InterPro" id="IPR036390">
    <property type="entry name" value="WH_DNA-bd_sf"/>
</dbReference>
<feature type="compositionally biased region" description="Low complexity" evidence="11">
    <location>
        <begin position="184"/>
        <end position="200"/>
    </location>
</feature>
<dbReference type="Proteomes" id="UP000265000">
    <property type="component" value="Unplaced"/>
</dbReference>
<feature type="region of interest" description="Disordered" evidence="11">
    <location>
        <begin position="115"/>
        <end position="148"/>
    </location>
</feature>
<keyword evidence="14" id="KW-1185">Reference proteome</keyword>
<feature type="region of interest" description="Disordered" evidence="11">
    <location>
        <begin position="184"/>
        <end position="277"/>
    </location>
</feature>
<feature type="compositionally biased region" description="Polar residues" evidence="11">
    <location>
        <begin position="1"/>
        <end position="29"/>
    </location>
</feature>
<dbReference type="PANTHER" id="PTHR45796">
    <property type="entry name" value="FORKHEAD BOX P, ISOFORM C"/>
    <property type="match status" value="1"/>
</dbReference>
<feature type="compositionally biased region" description="Polar residues" evidence="11">
    <location>
        <begin position="268"/>
        <end position="277"/>
    </location>
</feature>
<dbReference type="SUPFAM" id="SSF46785">
    <property type="entry name" value="Winged helix' DNA-binding domain"/>
    <property type="match status" value="1"/>
</dbReference>
<evidence type="ECO:0000259" key="12">
    <source>
        <dbReference type="PROSITE" id="PS50039"/>
    </source>
</evidence>
<dbReference type="PROSITE" id="PS50039">
    <property type="entry name" value="FORK_HEAD_3"/>
    <property type="match status" value="1"/>
</dbReference>
<evidence type="ECO:0000256" key="7">
    <source>
        <dbReference type="ARBA" id="ARBA00023125"/>
    </source>
</evidence>
<feature type="compositionally biased region" description="Low complexity" evidence="11">
    <location>
        <begin position="245"/>
        <end position="257"/>
    </location>
</feature>
<feature type="DNA-binding region" description="Fork-head" evidence="10">
    <location>
        <begin position="460"/>
        <end position="533"/>
    </location>
</feature>
<keyword evidence="5" id="KW-0862">Zinc</keyword>
<evidence type="ECO:0000256" key="10">
    <source>
        <dbReference type="PROSITE-ProRule" id="PRU00089"/>
    </source>
</evidence>
<evidence type="ECO:0000256" key="6">
    <source>
        <dbReference type="ARBA" id="ARBA00023015"/>
    </source>
</evidence>
<dbReference type="FunFam" id="1.20.5.340:FF:000005">
    <property type="entry name" value="Forkhead box P1, isoform CRA_f"/>
    <property type="match status" value="1"/>
</dbReference>
<dbReference type="InterPro" id="IPR047412">
    <property type="entry name" value="FH_FOXP1_P2"/>
</dbReference>
<accession>A0A3Q2NMG4</accession>
<evidence type="ECO:0000256" key="5">
    <source>
        <dbReference type="ARBA" id="ARBA00022833"/>
    </source>
</evidence>
<comment type="subcellular location">
    <subcellularLocation>
        <location evidence="1 10">Nucleus</location>
    </subcellularLocation>
</comment>
<keyword evidence="2" id="KW-0678">Repressor</keyword>
<evidence type="ECO:0000313" key="14">
    <source>
        <dbReference type="Proteomes" id="UP000265000"/>
    </source>
</evidence>
<keyword evidence="7 10" id="KW-0238">DNA-binding</keyword>
<keyword evidence="6" id="KW-0805">Transcription regulation</keyword>
<keyword evidence="8" id="KW-0804">Transcription</keyword>
<protein>
    <submittedName>
        <fullName evidence="13">Forkhead box P2</fullName>
    </submittedName>
</protein>
<evidence type="ECO:0000256" key="11">
    <source>
        <dbReference type="SAM" id="MobiDB-lite"/>
    </source>
</evidence>
<feature type="domain" description="Fork-head" evidence="12">
    <location>
        <begin position="460"/>
        <end position="533"/>
    </location>
</feature>
<dbReference type="PROSITE" id="PS00658">
    <property type="entry name" value="FORK_HEAD_2"/>
    <property type="match status" value="1"/>
</dbReference>
<evidence type="ECO:0000256" key="9">
    <source>
        <dbReference type="ARBA" id="ARBA00023242"/>
    </source>
</evidence>